<comment type="subcellular location">
    <subcellularLocation>
        <location evidence="1">Cytoplasm</location>
    </subcellularLocation>
</comment>
<evidence type="ECO:0000259" key="7">
    <source>
        <dbReference type="Pfam" id="PF08609"/>
    </source>
</evidence>
<keyword evidence="3" id="KW-0963">Cytoplasm</keyword>
<evidence type="ECO:0000256" key="4">
    <source>
        <dbReference type="ARBA" id="ARBA00022737"/>
    </source>
</evidence>
<dbReference type="OrthoDB" id="10250458at2759"/>
<evidence type="ECO:0000313" key="8">
    <source>
        <dbReference type="EMBL" id="RMZ67219.1"/>
    </source>
</evidence>
<dbReference type="SUPFAM" id="SSF48371">
    <property type="entry name" value="ARM repeat"/>
    <property type="match status" value="1"/>
</dbReference>
<keyword evidence="9" id="KW-1185">Reference proteome</keyword>
<feature type="domain" description="Nucleotide exchange factor Fes1" evidence="7">
    <location>
        <begin position="26"/>
        <end position="112"/>
    </location>
</feature>
<evidence type="ECO:0000256" key="1">
    <source>
        <dbReference type="ARBA" id="ARBA00004496"/>
    </source>
</evidence>
<sequence>MRYLPQLFTQTPDSQRLHDTMTDPGLNNLLKWGIQNSEASRTDAAAADQPPPKIDAEALRQLMTGMSGPSDAELMQQSMQVIRNKDAELEHRTTAFDNLEQLIENLDNANNLENLGLWTPLVEQLENEESELRFYAAWCCGTAVQNNMRTQERLLVVGAIPKLVRMATSDSENKVRKKAIFALSSSVRNFQAALDAAVEHMPDEFKPQGQLDANDMQSVDVLINKLRESV</sequence>
<dbReference type="FunFam" id="1.25.10.10:FF:000434">
    <property type="entry name" value="Hsp70 nucleotide exchange factor fes1"/>
    <property type="match status" value="1"/>
</dbReference>
<gene>
    <name evidence="8" type="ORF">GMOD_00001110</name>
</gene>
<dbReference type="GO" id="GO:0006417">
    <property type="term" value="P:regulation of translation"/>
    <property type="evidence" value="ECO:0007669"/>
    <property type="project" value="UniProtKB-KW"/>
</dbReference>
<comment type="function">
    <text evidence="6">Functions as a nucleotide exchange factor (NEF) for Hsp70 chaperones which accelerates the release of ADP. Required for fully efficient Hsp70-mediated folding of proteins.</text>
</comment>
<dbReference type="InterPro" id="IPR011989">
    <property type="entry name" value="ARM-like"/>
</dbReference>
<dbReference type="InterPro" id="IPR016024">
    <property type="entry name" value="ARM-type_fold"/>
</dbReference>
<dbReference type="Proteomes" id="UP000265663">
    <property type="component" value="Unassembled WGS sequence"/>
</dbReference>
<reference evidence="8 9" key="1">
    <citation type="journal article" date="2014" name="PLoS ONE">
        <title>De novo Genome Assembly of the Fungal Plant Pathogen Pyrenophora semeniperda.</title>
        <authorList>
            <person name="Soliai M.M."/>
            <person name="Meyer S.E."/>
            <person name="Udall J.A."/>
            <person name="Elzinga D.E."/>
            <person name="Hermansen R.A."/>
            <person name="Bodily P.M."/>
            <person name="Hart A.A."/>
            <person name="Coleman C.E."/>
        </authorList>
    </citation>
    <scope>NUCLEOTIDE SEQUENCE [LARGE SCALE GENOMIC DNA]</scope>
    <source>
        <strain evidence="8 9">CCB06</strain>
        <tissue evidence="8">Mycelium</tissue>
    </source>
</reference>
<protein>
    <submittedName>
        <fullName evidence="8">Hsp70 nucleotide exchange factor fes1</fullName>
    </submittedName>
</protein>
<dbReference type="PANTHER" id="PTHR19316:SF18">
    <property type="entry name" value="HSP70-BINDING PROTEIN 1"/>
    <property type="match status" value="1"/>
</dbReference>
<dbReference type="InterPro" id="IPR050693">
    <property type="entry name" value="Hsp70_NEF-Inhibitors"/>
</dbReference>
<dbReference type="Pfam" id="PF13513">
    <property type="entry name" value="HEAT_EZ"/>
    <property type="match status" value="1"/>
</dbReference>
<organism evidence="8 9">
    <name type="scientific">Pyrenophora seminiperda CCB06</name>
    <dbReference type="NCBI Taxonomy" id="1302712"/>
    <lineage>
        <taxon>Eukaryota</taxon>
        <taxon>Fungi</taxon>
        <taxon>Dikarya</taxon>
        <taxon>Ascomycota</taxon>
        <taxon>Pezizomycotina</taxon>
        <taxon>Dothideomycetes</taxon>
        <taxon>Pleosporomycetidae</taxon>
        <taxon>Pleosporales</taxon>
        <taxon>Pleosporineae</taxon>
        <taxon>Pleosporaceae</taxon>
        <taxon>Pyrenophora</taxon>
    </lineage>
</organism>
<keyword evidence="4" id="KW-0677">Repeat</keyword>
<evidence type="ECO:0000256" key="2">
    <source>
        <dbReference type="ARBA" id="ARBA00011045"/>
    </source>
</evidence>
<dbReference type="GO" id="GO:0005783">
    <property type="term" value="C:endoplasmic reticulum"/>
    <property type="evidence" value="ECO:0007669"/>
    <property type="project" value="TreeGrafter"/>
</dbReference>
<keyword evidence="5" id="KW-0810">Translation regulation</keyword>
<comment type="similarity">
    <text evidence="2">Belongs to the FES1 family.</text>
</comment>
<evidence type="ECO:0000313" key="9">
    <source>
        <dbReference type="Proteomes" id="UP000265663"/>
    </source>
</evidence>
<dbReference type="InterPro" id="IPR013918">
    <property type="entry name" value="Nucleotide_exch_fac_Fes1"/>
</dbReference>
<dbReference type="PANTHER" id="PTHR19316">
    <property type="entry name" value="PROTEIN FOLDING REGULATOR"/>
    <property type="match status" value="1"/>
</dbReference>
<proteinExistence type="inferred from homology"/>
<evidence type="ECO:0000256" key="6">
    <source>
        <dbReference type="ARBA" id="ARBA00024912"/>
    </source>
</evidence>
<evidence type="ECO:0000256" key="5">
    <source>
        <dbReference type="ARBA" id="ARBA00022845"/>
    </source>
</evidence>
<dbReference type="AlphaFoldDB" id="A0A3M7LYE3"/>
<dbReference type="EMBL" id="KE747810">
    <property type="protein sequence ID" value="RMZ67219.1"/>
    <property type="molecule type" value="Genomic_DNA"/>
</dbReference>
<accession>A0A3M7LYE3</accession>
<name>A0A3M7LYE3_9PLEO</name>
<dbReference type="Gene3D" id="1.25.10.10">
    <property type="entry name" value="Leucine-rich Repeat Variant"/>
    <property type="match status" value="1"/>
</dbReference>
<dbReference type="GO" id="GO:0000774">
    <property type="term" value="F:adenyl-nucleotide exchange factor activity"/>
    <property type="evidence" value="ECO:0007669"/>
    <property type="project" value="TreeGrafter"/>
</dbReference>
<dbReference type="Pfam" id="PF08609">
    <property type="entry name" value="Fes1"/>
    <property type="match status" value="1"/>
</dbReference>
<evidence type="ECO:0000256" key="3">
    <source>
        <dbReference type="ARBA" id="ARBA00022490"/>
    </source>
</evidence>